<dbReference type="GO" id="GO:0016628">
    <property type="term" value="F:oxidoreductase activity, acting on the CH-CH group of donors, NAD or NADP as acceptor"/>
    <property type="evidence" value="ECO:0007669"/>
    <property type="project" value="InterPro"/>
</dbReference>
<evidence type="ECO:0000259" key="1">
    <source>
        <dbReference type="SMART" id="SM00984"/>
    </source>
</evidence>
<dbReference type="AlphaFoldDB" id="X1A0J6"/>
<reference evidence="2" key="1">
    <citation type="journal article" date="2014" name="Front. Microbiol.">
        <title>High frequency of phylogenetically diverse reductive dehalogenase-homologous genes in deep subseafloor sedimentary metagenomes.</title>
        <authorList>
            <person name="Kawai M."/>
            <person name="Futagami T."/>
            <person name="Toyoda A."/>
            <person name="Takaki Y."/>
            <person name="Nishi S."/>
            <person name="Hori S."/>
            <person name="Arai W."/>
            <person name="Tsubouchi T."/>
            <person name="Morono Y."/>
            <person name="Uchiyama I."/>
            <person name="Ito T."/>
            <person name="Fujiyama A."/>
            <person name="Inagaki F."/>
            <person name="Takami H."/>
        </authorList>
    </citation>
    <scope>NUCLEOTIDE SEQUENCE</scope>
    <source>
        <strain evidence="2">Expedition CK06-06</strain>
    </source>
</reference>
<organism evidence="2">
    <name type="scientific">marine sediment metagenome</name>
    <dbReference type="NCBI Taxonomy" id="412755"/>
    <lineage>
        <taxon>unclassified sequences</taxon>
        <taxon>metagenomes</taxon>
        <taxon>ecological metagenomes</taxon>
    </lineage>
</organism>
<dbReference type="PIRSF" id="PIRSF500136">
    <property type="entry name" value="UDP_ManNAc_DH"/>
    <property type="match status" value="1"/>
</dbReference>
<sequence length="211" mass="23779">IFRNVNIALVNELSMLCGRIGIDVWEVIEAASTKPYGFMPFYPGPGVGGHCIPINPFYLSWKAKEYGFRTRFIELAGEVNENMPYYIVQKIVDVLNNAQKSIKSSNILVLGVAYKKDINDVRMSPALKLIELLQEKGANVCYNDPYVPIINISGIILKSVLLKKHLFDKIDCVVITTDHSSYDYKWISENSKLILDTKNAMKGKSETVVKL</sequence>
<dbReference type="InterPro" id="IPR014026">
    <property type="entry name" value="UDP-Glc/GDP-Man_DH_dimer"/>
</dbReference>
<evidence type="ECO:0000313" key="2">
    <source>
        <dbReference type="EMBL" id="GAG75615.1"/>
    </source>
</evidence>
<protein>
    <recommendedName>
        <fullName evidence="1">UDP-glucose/GDP-mannose dehydrogenase C-terminal domain-containing protein</fullName>
    </recommendedName>
</protein>
<dbReference type="InterPro" id="IPR028359">
    <property type="entry name" value="UDP_ManNAc/GlcNAc_DH"/>
</dbReference>
<dbReference type="Pfam" id="PF00984">
    <property type="entry name" value="UDPG_MGDP_dh"/>
    <property type="match status" value="1"/>
</dbReference>
<feature type="non-terminal residue" evidence="2">
    <location>
        <position position="1"/>
    </location>
</feature>
<dbReference type="Pfam" id="PF03720">
    <property type="entry name" value="UDPG_MGDP_dh_C"/>
    <property type="match status" value="1"/>
</dbReference>
<proteinExistence type="predicted"/>
<dbReference type="Gene3D" id="3.40.50.720">
    <property type="entry name" value="NAD(P)-binding Rossmann-like Domain"/>
    <property type="match status" value="1"/>
</dbReference>
<dbReference type="GO" id="GO:0016616">
    <property type="term" value="F:oxidoreductase activity, acting on the CH-OH group of donors, NAD or NADP as acceptor"/>
    <property type="evidence" value="ECO:0007669"/>
    <property type="project" value="InterPro"/>
</dbReference>
<dbReference type="InterPro" id="IPR017476">
    <property type="entry name" value="UDP-Glc/GDP-Man"/>
</dbReference>
<comment type="caution">
    <text evidence="2">The sequence shown here is derived from an EMBL/GenBank/DDBJ whole genome shotgun (WGS) entry which is preliminary data.</text>
</comment>
<name>X1A0J6_9ZZZZ</name>
<gene>
    <name evidence="2" type="ORF">S01H4_30731</name>
</gene>
<dbReference type="PANTHER" id="PTHR43491:SF1">
    <property type="entry name" value="UDP-N-ACETYL-D-MANNOSAMINE DEHYDROGENASE"/>
    <property type="match status" value="1"/>
</dbReference>
<dbReference type="SUPFAM" id="SSF52413">
    <property type="entry name" value="UDP-glucose/GDP-mannose dehydrogenase C-terminal domain"/>
    <property type="match status" value="1"/>
</dbReference>
<accession>X1A0J6</accession>
<dbReference type="EMBL" id="BART01015889">
    <property type="protein sequence ID" value="GAG75615.1"/>
    <property type="molecule type" value="Genomic_DNA"/>
</dbReference>
<dbReference type="PANTHER" id="PTHR43491">
    <property type="entry name" value="UDP-N-ACETYL-D-MANNOSAMINE DEHYDROGENASE"/>
    <property type="match status" value="1"/>
</dbReference>
<dbReference type="GO" id="GO:0000271">
    <property type="term" value="P:polysaccharide biosynthetic process"/>
    <property type="evidence" value="ECO:0007669"/>
    <property type="project" value="InterPro"/>
</dbReference>
<dbReference type="GO" id="GO:0051287">
    <property type="term" value="F:NAD binding"/>
    <property type="evidence" value="ECO:0007669"/>
    <property type="project" value="InterPro"/>
</dbReference>
<dbReference type="InterPro" id="IPR008927">
    <property type="entry name" value="6-PGluconate_DH-like_C_sf"/>
</dbReference>
<feature type="domain" description="UDP-glucose/GDP-mannose dehydrogenase C-terminal" evidence="1">
    <location>
        <begin position="108"/>
        <end position="203"/>
    </location>
</feature>
<dbReference type="SUPFAM" id="SSF48179">
    <property type="entry name" value="6-phosphogluconate dehydrogenase C-terminal domain-like"/>
    <property type="match status" value="1"/>
</dbReference>
<dbReference type="PIRSF" id="PIRSF000124">
    <property type="entry name" value="UDPglc_GDPman_dh"/>
    <property type="match status" value="1"/>
</dbReference>
<dbReference type="NCBIfam" id="TIGR03026">
    <property type="entry name" value="NDP-sugDHase"/>
    <property type="match status" value="1"/>
</dbReference>
<dbReference type="InterPro" id="IPR036220">
    <property type="entry name" value="UDP-Glc/GDP-Man_DH_C_sf"/>
</dbReference>
<dbReference type="SMART" id="SM00984">
    <property type="entry name" value="UDPG_MGDP_dh_C"/>
    <property type="match status" value="1"/>
</dbReference>
<dbReference type="InterPro" id="IPR014027">
    <property type="entry name" value="UDP-Glc/GDP-Man_DH_C"/>
</dbReference>